<keyword evidence="14" id="KW-0862">Zinc</keyword>
<dbReference type="InterPro" id="IPR001841">
    <property type="entry name" value="Znf_RING"/>
</dbReference>
<evidence type="ECO:0000256" key="19">
    <source>
        <dbReference type="SAM" id="MobiDB-lite"/>
    </source>
</evidence>
<comment type="subcellular location">
    <subcellularLocation>
        <location evidence="3">Cytoplasmic vesicle</location>
        <location evidence="3">Autophagosome</location>
    </subcellularLocation>
    <subcellularLocation>
        <location evidence="2">Nucleus</location>
        <location evidence="2">PML body</location>
    </subcellularLocation>
</comment>
<dbReference type="GO" id="GO:0004672">
    <property type="term" value="F:protein kinase activity"/>
    <property type="evidence" value="ECO:0007669"/>
    <property type="project" value="InterPro"/>
</dbReference>
<dbReference type="GO" id="GO:0005776">
    <property type="term" value="C:autophagosome"/>
    <property type="evidence" value="ECO:0007669"/>
    <property type="project" value="UniProtKB-SubCell"/>
</dbReference>
<evidence type="ECO:0000256" key="11">
    <source>
        <dbReference type="ARBA" id="ARBA00022763"/>
    </source>
</evidence>
<dbReference type="SUPFAM" id="SSF56112">
    <property type="entry name" value="Protein kinase-like (PK-like)"/>
    <property type="match status" value="1"/>
</dbReference>
<dbReference type="GO" id="GO:0016567">
    <property type="term" value="P:protein ubiquitination"/>
    <property type="evidence" value="ECO:0007669"/>
    <property type="project" value="InterPro"/>
</dbReference>
<dbReference type="InterPro" id="IPR015943">
    <property type="entry name" value="WD40/YVTN_repeat-like_dom_sf"/>
</dbReference>
<dbReference type="InterPro" id="IPR001680">
    <property type="entry name" value="WD40_rpt"/>
</dbReference>
<dbReference type="InterPro" id="IPR056527">
    <property type="entry name" value="WD40_RFWD3"/>
</dbReference>
<dbReference type="GO" id="GO:0061630">
    <property type="term" value="F:ubiquitin protein ligase activity"/>
    <property type="evidence" value="ECO:0007669"/>
    <property type="project" value="UniProtKB-EC"/>
</dbReference>
<evidence type="ECO:0000256" key="7">
    <source>
        <dbReference type="ARBA" id="ARBA00022574"/>
    </source>
</evidence>
<dbReference type="Gene3D" id="2.130.10.10">
    <property type="entry name" value="YVTN repeat-like/Quinoprotein amine dehydrogenase"/>
    <property type="match status" value="1"/>
</dbReference>
<evidence type="ECO:0000256" key="4">
    <source>
        <dbReference type="ARBA" id="ARBA00004906"/>
    </source>
</evidence>
<keyword evidence="23" id="KW-1185">Reference proteome</keyword>
<feature type="coiled-coil region" evidence="18">
    <location>
        <begin position="251"/>
        <end position="300"/>
    </location>
</feature>
<dbReference type="InterPro" id="IPR054000">
    <property type="entry name" value="MLKL_N"/>
</dbReference>
<evidence type="ECO:0000256" key="14">
    <source>
        <dbReference type="ARBA" id="ARBA00022833"/>
    </source>
</evidence>
<evidence type="ECO:0000256" key="5">
    <source>
        <dbReference type="ARBA" id="ARBA00012483"/>
    </source>
</evidence>
<dbReference type="GO" id="GO:0016605">
    <property type="term" value="C:PML body"/>
    <property type="evidence" value="ECO:0007669"/>
    <property type="project" value="UniProtKB-SubCell"/>
</dbReference>
<dbReference type="GO" id="GO:0005524">
    <property type="term" value="F:ATP binding"/>
    <property type="evidence" value="ECO:0007669"/>
    <property type="project" value="InterPro"/>
</dbReference>
<feature type="domain" description="RING-type" evidence="21">
    <location>
        <begin position="847"/>
        <end position="891"/>
    </location>
</feature>
<keyword evidence="6" id="KW-0963">Cytoplasm</keyword>
<feature type="compositionally biased region" description="Polar residues" evidence="19">
    <location>
        <begin position="745"/>
        <end position="755"/>
    </location>
</feature>
<keyword evidence="9" id="KW-0479">Metal-binding</keyword>
<dbReference type="SUPFAM" id="SSF50978">
    <property type="entry name" value="WD40 repeat-like"/>
    <property type="match status" value="1"/>
</dbReference>
<dbReference type="InterPro" id="IPR000719">
    <property type="entry name" value="Prot_kinase_dom"/>
</dbReference>
<proteinExistence type="predicted"/>
<evidence type="ECO:0000256" key="16">
    <source>
        <dbReference type="ARBA" id="ARBA00023242"/>
    </source>
</evidence>
<gene>
    <name evidence="22" type="ORF">EOD39_0373</name>
</gene>
<dbReference type="CDD" id="cd16450">
    <property type="entry name" value="mRING-C3HGC3_RFWD3"/>
    <property type="match status" value="1"/>
</dbReference>
<dbReference type="CDD" id="cd21037">
    <property type="entry name" value="MLKL_NTD"/>
    <property type="match status" value="2"/>
</dbReference>
<evidence type="ECO:0000256" key="12">
    <source>
        <dbReference type="ARBA" id="ARBA00022771"/>
    </source>
</evidence>
<dbReference type="Gene3D" id="1.10.510.10">
    <property type="entry name" value="Transferase(Phosphotransferase) domain 1"/>
    <property type="match status" value="1"/>
</dbReference>
<feature type="compositionally biased region" description="Acidic residues" evidence="19">
    <location>
        <begin position="760"/>
        <end position="769"/>
    </location>
</feature>
<organism evidence="22 23">
    <name type="scientific">Acipenser ruthenus</name>
    <name type="common">Sterlet sturgeon</name>
    <dbReference type="NCBI Taxonomy" id="7906"/>
    <lineage>
        <taxon>Eukaryota</taxon>
        <taxon>Metazoa</taxon>
        <taxon>Chordata</taxon>
        <taxon>Craniata</taxon>
        <taxon>Vertebrata</taxon>
        <taxon>Euteleostomi</taxon>
        <taxon>Actinopterygii</taxon>
        <taxon>Chondrostei</taxon>
        <taxon>Acipenseriformes</taxon>
        <taxon>Acipenseridae</taxon>
        <taxon>Acipenser</taxon>
    </lineage>
</organism>
<evidence type="ECO:0000256" key="8">
    <source>
        <dbReference type="ARBA" id="ARBA00022679"/>
    </source>
</evidence>
<dbReference type="InterPro" id="IPR001245">
    <property type="entry name" value="Ser-Thr/Tyr_kinase_cat_dom"/>
</dbReference>
<dbReference type="Gene3D" id="1.20.930.20">
    <property type="entry name" value="Adaptor protein Cbl, N-terminal domain"/>
    <property type="match status" value="2"/>
</dbReference>
<dbReference type="PANTHER" id="PTHR16047">
    <property type="entry name" value="RFWD3 PROTEIN"/>
    <property type="match status" value="1"/>
</dbReference>
<dbReference type="InterPro" id="IPR036537">
    <property type="entry name" value="Adaptor_Cbl_N_dom_sf"/>
</dbReference>
<comment type="pathway">
    <text evidence="4">Protein modification; protein ubiquitination.</text>
</comment>
<comment type="catalytic activity">
    <reaction evidence="1">
        <text>S-ubiquitinyl-[E2 ubiquitin-conjugating enzyme]-L-cysteine + [acceptor protein]-L-lysine = [E2 ubiquitin-conjugating enzyme]-L-cysteine + N(6)-ubiquitinyl-[acceptor protein]-L-lysine.</text>
        <dbReference type="EC" id="2.3.2.27"/>
    </reaction>
</comment>
<evidence type="ECO:0000256" key="2">
    <source>
        <dbReference type="ARBA" id="ARBA00004322"/>
    </source>
</evidence>
<evidence type="ECO:0000256" key="10">
    <source>
        <dbReference type="ARBA" id="ARBA00022737"/>
    </source>
</evidence>
<dbReference type="EMBL" id="SCEB01215122">
    <property type="protein sequence ID" value="RXM31224.1"/>
    <property type="molecule type" value="Genomic_DNA"/>
</dbReference>
<evidence type="ECO:0000256" key="13">
    <source>
        <dbReference type="ARBA" id="ARBA00022786"/>
    </source>
</evidence>
<dbReference type="GO" id="GO:0007166">
    <property type="term" value="P:cell surface receptor signaling pathway"/>
    <property type="evidence" value="ECO:0007669"/>
    <property type="project" value="InterPro"/>
</dbReference>
<dbReference type="Pfam" id="PF23419">
    <property type="entry name" value="WD40_RFWD3"/>
    <property type="match status" value="1"/>
</dbReference>
<evidence type="ECO:0000256" key="9">
    <source>
        <dbReference type="ARBA" id="ARBA00022723"/>
    </source>
</evidence>
<dbReference type="InterPro" id="IPR037381">
    <property type="entry name" value="RFWD3"/>
</dbReference>
<dbReference type="Gene3D" id="3.30.200.20">
    <property type="entry name" value="Phosphorylase Kinase, domain 1"/>
    <property type="match status" value="1"/>
</dbReference>
<dbReference type="InterPro" id="IPR013083">
    <property type="entry name" value="Znf_RING/FYVE/PHD"/>
</dbReference>
<evidence type="ECO:0000256" key="6">
    <source>
        <dbReference type="ARBA" id="ARBA00022490"/>
    </source>
</evidence>
<dbReference type="Pfam" id="PF22215">
    <property type="entry name" value="MLKL_N"/>
    <property type="match status" value="2"/>
</dbReference>
<keyword evidence="8" id="KW-0808">Transferase</keyword>
<keyword evidence="11" id="KW-0227">DNA damage</keyword>
<dbReference type="Pfam" id="PF13639">
    <property type="entry name" value="zf-RING_2"/>
    <property type="match status" value="1"/>
</dbReference>
<dbReference type="Pfam" id="PF07714">
    <property type="entry name" value="PK_Tyr_Ser-Thr"/>
    <property type="match status" value="1"/>
</dbReference>
<dbReference type="SMART" id="SM00184">
    <property type="entry name" value="RING"/>
    <property type="match status" value="1"/>
</dbReference>
<keyword evidence="12 17" id="KW-0863">Zinc-finger</keyword>
<comment type="caution">
    <text evidence="22">The sequence shown here is derived from an EMBL/GenBank/DDBJ whole genome shotgun (WGS) entry which is preliminary data.</text>
</comment>
<dbReference type="Proteomes" id="UP000289886">
    <property type="component" value="Unassembled WGS sequence"/>
</dbReference>
<evidence type="ECO:0000256" key="3">
    <source>
        <dbReference type="ARBA" id="ARBA00004419"/>
    </source>
</evidence>
<evidence type="ECO:0000313" key="22">
    <source>
        <dbReference type="EMBL" id="RXM31224.1"/>
    </source>
</evidence>
<dbReference type="SMART" id="SM00320">
    <property type="entry name" value="WD40"/>
    <property type="match status" value="2"/>
</dbReference>
<dbReference type="Gene3D" id="3.30.40.10">
    <property type="entry name" value="Zinc/RING finger domain, C3HC4 (zinc finger)"/>
    <property type="match status" value="1"/>
</dbReference>
<dbReference type="PROSITE" id="PS50089">
    <property type="entry name" value="ZF_RING_2"/>
    <property type="match status" value="1"/>
</dbReference>
<keyword evidence="10" id="KW-0677">Repeat</keyword>
<dbReference type="PANTHER" id="PTHR16047:SF7">
    <property type="entry name" value="E3 UBIQUITIN-PROTEIN LIGASE RFWD3"/>
    <property type="match status" value="1"/>
</dbReference>
<feature type="region of interest" description="Disordered" evidence="19">
    <location>
        <begin position="745"/>
        <end position="769"/>
    </location>
</feature>
<feature type="domain" description="Protein kinase" evidence="20">
    <location>
        <begin position="356"/>
        <end position="619"/>
    </location>
</feature>
<feature type="region of interest" description="Disordered" evidence="19">
    <location>
        <begin position="800"/>
        <end position="845"/>
    </location>
</feature>
<evidence type="ECO:0000256" key="15">
    <source>
        <dbReference type="ARBA" id="ARBA00023204"/>
    </source>
</evidence>
<dbReference type="GO" id="GO:0008270">
    <property type="term" value="F:zinc ion binding"/>
    <property type="evidence" value="ECO:0007669"/>
    <property type="project" value="UniProtKB-KW"/>
</dbReference>
<keyword evidence="18" id="KW-0175">Coiled coil</keyword>
<evidence type="ECO:0000259" key="20">
    <source>
        <dbReference type="PROSITE" id="PS50011"/>
    </source>
</evidence>
<keyword evidence="13" id="KW-0833">Ubl conjugation pathway</keyword>
<evidence type="ECO:0000313" key="23">
    <source>
        <dbReference type="Proteomes" id="UP000289886"/>
    </source>
</evidence>
<accession>A0A444U7U3</accession>
<dbReference type="SUPFAM" id="SSF57850">
    <property type="entry name" value="RING/U-box"/>
    <property type="match status" value="1"/>
</dbReference>
<sequence length="1333" mass="148841">MDFIEPILGVAQELYSLCCEVKANRSRCRRLASRVQALMGTVKTIQTQGPEGQPAAVRRGLRELKGTLESAREVVKKYCFMNKVQRFIEGHGLGEAFNLLNERLNDAVNDLSLALHSDEKERLQKIFRVLTRAQEDREDSEQDRRDMETHMDFIEPILGVAQELYSLCCEVKANRSRCRRLASRVQALMGTVKTIQTQGPEGQPAAVRRGLRELKGTLESAREVVKKYCFMNKVQRFIEGHGLGEDFNLLNERLNDAVNDLSLALHSDEKERLQKIFRVLTRAQEDREDSEQDRRDMETLLSQQLKTKEKVDTMSETVDSTLEDVREIKSILKSNWKMEQSPQLTDIREIKIEELKYNSEPFMKTNNSEVYKGEYNKFTVAIKRFTYQMSTTAVEVRRVFKKEVETMRRFESPNILRMYGICVLNENSLVPDFLIVMEYCKHGCLRQVLDGKQELPWQTRIQICLDAAQGLYRLHQSEEQFKVHGCINSNKFLVDSGFRVKLGGFELAKTETSLRKNKDKKNHTLCYCSPQQLDNINHQYDKACEVYSFGIVLWEVATRKIPFEGLTPKQIHQQVCIEKYKEPLPQDCPPELAKVIDACRSFDPFQRPTAGVATMEIDLQLGVTETVSHQVEQGGWNAVFPIIIPESESDTEEEERTVPILRGLLQGVTSSVVEPARQGTVTRRRRATRAQSQATRTSARSRWPLTAGSARQASAMDSFFQPRRSQTVQLPYTGSLVHIVGDSATVSVTDPGSGNTTEQSDSEESLTDLEETAAPAAPIMPTVSLTTGLAVPVEGSAETVGSVQRDVDGPLQDLESSSPVKISGPKEVSSAPIAPPNDPGEEEGDTCSICFEPWTNAGEHRLSTLRCGHLFGFICIDRWLRGHGGKCPQCNKKAKRTDIVVLYARTLKALDTSEQERMKSLLVREQALRRKSELESAQCRLQLQVLTDECGRLRKQLQELKVLMSQQGCSSSQSRGSRTALSQGSSQAPVGRYTFNEAVMVSQTGNCRVLSYCEPLSCLLASQPSPQATLVPGYGFKKISAVSMKACQYVPIHAKQIRGLAFSNQADSLMLSAALDNTIKLTSLLTNTVVQTYNTGRPVWSCCWCLDDPHCIYAGLNNGSILVYDTRDTSTYVQELAPLGSRCPVASLSYLPRAASAAFPCGGLIAGTLEGGSFWERKDGTTYRAHRLPLETGGCTDIQVEPASRHCLVTYRPGKSNPSLRCVLMELSRGRQIDSSEDPPCTCHPVQSFNAGSSCKLLTKNAVFESPARDGAMLVCAGDEASNSAMLWDASRGSLLQKLQADQPVLDISPFEVNQSSYLALLTEKMVKIYKWD</sequence>
<protein>
    <recommendedName>
        <fullName evidence="5">RING-type E3 ubiquitin transferase</fullName>
        <ecNumber evidence="5">2.3.2.27</ecNumber>
    </recommendedName>
</protein>
<feature type="coiled-coil region" evidence="18">
    <location>
        <begin position="101"/>
        <end position="150"/>
    </location>
</feature>
<dbReference type="EC" id="2.3.2.27" evidence="5"/>
<evidence type="ECO:0000259" key="21">
    <source>
        <dbReference type="PROSITE" id="PS50089"/>
    </source>
</evidence>
<reference evidence="22 23" key="1">
    <citation type="submission" date="2019-01" db="EMBL/GenBank/DDBJ databases">
        <title>Draft Genome and Complete Hox-Cluster Characterization of the Sterlet Sturgeon (Acipenser ruthenus).</title>
        <authorList>
            <person name="Wei Q."/>
        </authorList>
    </citation>
    <scope>NUCLEOTIDE SEQUENCE [LARGE SCALE GENOMIC DNA]</scope>
    <source>
        <strain evidence="22">WHYD16114868_AA</strain>
        <tissue evidence="22">Blood</tissue>
    </source>
</reference>
<name>A0A444U7U3_ACIRT</name>
<keyword evidence="16" id="KW-0539">Nucleus</keyword>
<feature type="region of interest" description="Disordered" evidence="19">
    <location>
        <begin position="675"/>
        <end position="707"/>
    </location>
</feature>
<dbReference type="InterPro" id="IPR036322">
    <property type="entry name" value="WD40_repeat_dom_sf"/>
</dbReference>
<evidence type="ECO:0000256" key="18">
    <source>
        <dbReference type="SAM" id="Coils"/>
    </source>
</evidence>
<dbReference type="InterPro" id="IPR059179">
    <property type="entry name" value="MLKL-like_MCAfunc"/>
</dbReference>
<evidence type="ECO:0000256" key="1">
    <source>
        <dbReference type="ARBA" id="ARBA00000900"/>
    </source>
</evidence>
<dbReference type="PROSITE" id="PS50011">
    <property type="entry name" value="PROTEIN_KINASE_DOM"/>
    <property type="match status" value="1"/>
</dbReference>
<feature type="compositionally biased region" description="Low complexity" evidence="19">
    <location>
        <begin position="689"/>
        <end position="702"/>
    </location>
</feature>
<dbReference type="InterPro" id="IPR011009">
    <property type="entry name" value="Kinase-like_dom_sf"/>
</dbReference>
<evidence type="ECO:0000256" key="17">
    <source>
        <dbReference type="PROSITE-ProRule" id="PRU00175"/>
    </source>
</evidence>
<dbReference type="GO" id="GO:0036297">
    <property type="term" value="P:interstrand cross-link repair"/>
    <property type="evidence" value="ECO:0007669"/>
    <property type="project" value="InterPro"/>
</dbReference>
<keyword evidence="15" id="KW-0234">DNA repair</keyword>
<keyword evidence="7" id="KW-0853">WD repeat</keyword>